<evidence type="ECO:0000313" key="8">
    <source>
        <dbReference type="EMBL" id="SHH18278.1"/>
    </source>
</evidence>
<feature type="transmembrane region" description="Helical" evidence="7">
    <location>
        <begin position="164"/>
        <end position="185"/>
    </location>
</feature>
<sequence>MRGFVVVLAGTGGNRVLRLISSLLLTRILFPEAFGLMAIISVVMGGLQMFSDIGIRASIVQSKHGADRDFLNTAWTIQIIRGLILSLICLAIAQPLADFYEEPMLAALMPIMAIGPLMSGFASTKIATADRELRQEKLVAITLITQVLGIIVTVALALWTQSVFALAIGGQINTAMFLLGTHFLLPGPSNRLSWNKVYARELISFGKFVFLSTLSSFILGRSDMAILGVYLSIATLGIFNIGYMVGSLPLQVLKPLSHRVVFPLYSRRPPYENESNRKNMRRVRRLVVAGGLFLTAIFAFLGVFLIDLLFDPRYALAGPIVSTVAFAIVPLIVIEGYEAALLSAGDSRRSFYLKGSTAICQLTFLFAGLTFFGLFGAILAPGIAALTTYPLLVKFVKRYDVWDPIADFSYLAAGLALTMFGCYRNWEDFKPLFDLSSL</sequence>
<dbReference type="GO" id="GO:0005886">
    <property type="term" value="C:plasma membrane"/>
    <property type="evidence" value="ECO:0007669"/>
    <property type="project" value="UniProtKB-SubCell"/>
</dbReference>
<keyword evidence="5 7" id="KW-1133">Transmembrane helix</keyword>
<proteinExistence type="inferred from homology"/>
<gene>
    <name evidence="8" type="ORF">SAMN05444003_2353</name>
</gene>
<feature type="transmembrane region" description="Helical" evidence="7">
    <location>
        <begin position="138"/>
        <end position="158"/>
    </location>
</feature>
<evidence type="ECO:0000256" key="5">
    <source>
        <dbReference type="ARBA" id="ARBA00022989"/>
    </source>
</evidence>
<feature type="transmembrane region" description="Helical" evidence="7">
    <location>
        <begin position="28"/>
        <end position="50"/>
    </location>
</feature>
<dbReference type="Proteomes" id="UP000184074">
    <property type="component" value="Unassembled WGS sequence"/>
</dbReference>
<dbReference type="EMBL" id="FQXB01000003">
    <property type="protein sequence ID" value="SHH18278.1"/>
    <property type="molecule type" value="Genomic_DNA"/>
</dbReference>
<protein>
    <submittedName>
        <fullName evidence="8">Membrane protein involved in the export of O-antigen and teichoic acid</fullName>
    </submittedName>
</protein>
<feature type="transmembrane region" description="Helical" evidence="7">
    <location>
        <begin position="105"/>
        <end position="126"/>
    </location>
</feature>
<keyword evidence="4 7" id="KW-0812">Transmembrane</keyword>
<feature type="transmembrane region" description="Helical" evidence="7">
    <location>
        <begin position="70"/>
        <end position="93"/>
    </location>
</feature>
<evidence type="ECO:0000256" key="7">
    <source>
        <dbReference type="SAM" id="Phobius"/>
    </source>
</evidence>
<organism evidence="8 9">
    <name type="scientific">Cognatiyoonia sediminum</name>
    <dbReference type="NCBI Taxonomy" id="1508389"/>
    <lineage>
        <taxon>Bacteria</taxon>
        <taxon>Pseudomonadati</taxon>
        <taxon>Pseudomonadota</taxon>
        <taxon>Alphaproteobacteria</taxon>
        <taxon>Rhodobacterales</taxon>
        <taxon>Paracoccaceae</taxon>
        <taxon>Cognatiyoonia</taxon>
    </lineage>
</organism>
<name>A0A1M5QWH9_9RHOB</name>
<evidence type="ECO:0000256" key="4">
    <source>
        <dbReference type="ARBA" id="ARBA00022692"/>
    </source>
</evidence>
<evidence type="ECO:0000256" key="6">
    <source>
        <dbReference type="ARBA" id="ARBA00023136"/>
    </source>
</evidence>
<keyword evidence="9" id="KW-1185">Reference proteome</keyword>
<feature type="transmembrane region" description="Helical" evidence="7">
    <location>
        <begin position="358"/>
        <end position="385"/>
    </location>
</feature>
<dbReference type="PANTHER" id="PTHR30250">
    <property type="entry name" value="PST FAMILY PREDICTED COLANIC ACID TRANSPORTER"/>
    <property type="match status" value="1"/>
</dbReference>
<evidence type="ECO:0000256" key="2">
    <source>
        <dbReference type="ARBA" id="ARBA00007430"/>
    </source>
</evidence>
<feature type="transmembrane region" description="Helical" evidence="7">
    <location>
        <begin position="316"/>
        <end position="337"/>
    </location>
</feature>
<dbReference type="InterPro" id="IPR050833">
    <property type="entry name" value="Poly_Biosynth_Transport"/>
</dbReference>
<feature type="transmembrane region" description="Helical" evidence="7">
    <location>
        <begin position="405"/>
        <end position="423"/>
    </location>
</feature>
<feature type="transmembrane region" description="Helical" evidence="7">
    <location>
        <begin position="286"/>
        <end position="310"/>
    </location>
</feature>
<comment type="subcellular location">
    <subcellularLocation>
        <location evidence="1">Cell membrane</location>
        <topology evidence="1">Multi-pass membrane protein</topology>
    </subcellularLocation>
</comment>
<evidence type="ECO:0000256" key="1">
    <source>
        <dbReference type="ARBA" id="ARBA00004651"/>
    </source>
</evidence>
<keyword evidence="3" id="KW-1003">Cell membrane</keyword>
<keyword evidence="6 7" id="KW-0472">Membrane</keyword>
<dbReference type="STRING" id="1508389.SAMN05444003_2353"/>
<evidence type="ECO:0000313" key="9">
    <source>
        <dbReference type="Proteomes" id="UP000184074"/>
    </source>
</evidence>
<feature type="transmembrane region" description="Helical" evidence="7">
    <location>
        <begin position="225"/>
        <end position="245"/>
    </location>
</feature>
<dbReference type="Pfam" id="PF13440">
    <property type="entry name" value="Polysacc_synt_3"/>
    <property type="match status" value="1"/>
</dbReference>
<reference evidence="8 9" key="1">
    <citation type="submission" date="2016-11" db="EMBL/GenBank/DDBJ databases">
        <authorList>
            <person name="Jaros S."/>
            <person name="Januszkiewicz K."/>
            <person name="Wedrychowicz H."/>
        </authorList>
    </citation>
    <scope>NUCLEOTIDE SEQUENCE [LARGE SCALE GENOMIC DNA]</scope>
    <source>
        <strain evidence="8 9">DSM 28715</strain>
    </source>
</reference>
<feature type="transmembrane region" description="Helical" evidence="7">
    <location>
        <begin position="197"/>
        <end position="219"/>
    </location>
</feature>
<dbReference type="AlphaFoldDB" id="A0A1M5QWH9"/>
<accession>A0A1M5QWH9</accession>
<evidence type="ECO:0000256" key="3">
    <source>
        <dbReference type="ARBA" id="ARBA00022475"/>
    </source>
</evidence>
<comment type="similarity">
    <text evidence="2">Belongs to the polysaccharide synthase family.</text>
</comment>
<dbReference type="PANTHER" id="PTHR30250:SF10">
    <property type="entry name" value="LIPOPOLYSACCHARIDE BIOSYNTHESIS PROTEIN WZXC"/>
    <property type="match status" value="1"/>
</dbReference>